<dbReference type="RefSeq" id="WP_004664574.1">
    <property type="nucleotide sequence ID" value="NZ_LGLL01000072.1"/>
</dbReference>
<evidence type="ECO:0000313" key="2">
    <source>
        <dbReference type="EMBL" id="RMQ22027.1"/>
    </source>
</evidence>
<protein>
    <submittedName>
        <fullName evidence="2">Uncharacterized protein</fullName>
    </submittedName>
</protein>
<dbReference type="Proteomes" id="UP000272471">
    <property type="component" value="Unassembled WGS sequence"/>
</dbReference>
<gene>
    <name evidence="2" type="ORF">ALQ11_101267</name>
    <name evidence="1" type="ORF">ALQ42_101253</name>
</gene>
<accession>A0A0P9QTT7</accession>
<name>A0A0P9QTT7_PSESG</name>
<proteinExistence type="predicted"/>
<dbReference type="Proteomes" id="UP000273536">
    <property type="component" value="Unassembled WGS sequence"/>
</dbReference>
<comment type="caution">
    <text evidence="2">The sequence shown here is derived from an EMBL/GenBank/DDBJ whole genome shotgun (WGS) entry which is preliminary data.</text>
</comment>
<dbReference type="EMBL" id="RBQX01000013">
    <property type="protein sequence ID" value="RMQ22027.1"/>
    <property type="molecule type" value="Genomic_DNA"/>
</dbReference>
<dbReference type="AlphaFoldDB" id="A0A0P9QTT7"/>
<dbReference type="EMBL" id="RBPS01000218">
    <property type="protein sequence ID" value="RMO35430.1"/>
    <property type="molecule type" value="Genomic_DNA"/>
</dbReference>
<evidence type="ECO:0000313" key="1">
    <source>
        <dbReference type="EMBL" id="RMO35430.1"/>
    </source>
</evidence>
<sequence length="307" mass="34162">MGSKIFKAKIQGVGQKTAQEYESSPVGIPICASSECAAKLTFVKSHLRQLADKSITVKPSFRLKPKEVHAADCKYNLEGQLKVMAAGSDTDIFGSVSQNSYEFRLHILLQAFKAVSKLELSSAKDSEKNQGKDKLFVQKGKLSSYLKKLKQIVELRSLCESNEDLSSLVVIKDGAKSIPWSEFYFDHENIRTLVNVYGAPKTTSPLAICGSVKCIKSPTEKFPFHSVELDAPYVTPDPSNKVVKPVVKIALTKSSLASSFALGEEYIFFGRWKTNQCEKGVLSEDGPFWVFQNINMYIENDDHFLKI</sequence>
<evidence type="ECO:0000313" key="4">
    <source>
        <dbReference type="Proteomes" id="UP000273536"/>
    </source>
</evidence>
<evidence type="ECO:0000313" key="3">
    <source>
        <dbReference type="Proteomes" id="UP000272471"/>
    </source>
</evidence>
<organism evidence="2 3">
    <name type="scientific">Pseudomonas savastanoi pv. glycinea</name>
    <name type="common">Pseudomonas syringae pv. glycinea</name>
    <dbReference type="NCBI Taxonomy" id="318"/>
    <lineage>
        <taxon>Bacteria</taxon>
        <taxon>Pseudomonadati</taxon>
        <taxon>Pseudomonadota</taxon>
        <taxon>Gammaproteobacteria</taxon>
        <taxon>Pseudomonadales</taxon>
        <taxon>Pseudomonadaceae</taxon>
        <taxon>Pseudomonas</taxon>
    </lineage>
</organism>
<reference evidence="3 4" key="1">
    <citation type="submission" date="2018-08" db="EMBL/GenBank/DDBJ databases">
        <title>Recombination of ecologically and evolutionarily significant loci maintains genetic cohesion in the Pseudomonas syringae species complex.</title>
        <authorList>
            <person name="Dillon M."/>
            <person name="Thakur S."/>
            <person name="Almeida R.N.D."/>
            <person name="Weir B.S."/>
            <person name="Guttman D.S."/>
        </authorList>
    </citation>
    <scope>NUCLEOTIDE SEQUENCE [LARGE SCALE GENOMIC DNA]</scope>
    <source>
        <strain evidence="2 3">ICMP 4182</strain>
        <strain evidence="1 4">ICMP 6372</strain>
    </source>
</reference>